<dbReference type="Proteomes" id="UP000829685">
    <property type="component" value="Unassembled WGS sequence"/>
</dbReference>
<keyword evidence="5 6" id="KW-0472">Membrane</keyword>
<evidence type="ECO:0000256" key="2">
    <source>
        <dbReference type="ARBA" id="ARBA00022692"/>
    </source>
</evidence>
<keyword evidence="2 6" id="KW-0812">Transmembrane</keyword>
<gene>
    <name evidence="7" type="ORF">JX265_006037</name>
</gene>
<evidence type="ECO:0000256" key="3">
    <source>
        <dbReference type="ARBA" id="ARBA00022824"/>
    </source>
</evidence>
<keyword evidence="8" id="KW-1185">Reference proteome</keyword>
<organism evidence="7 8">
    <name type="scientific">Neoarthrinium moseri</name>
    <dbReference type="NCBI Taxonomy" id="1658444"/>
    <lineage>
        <taxon>Eukaryota</taxon>
        <taxon>Fungi</taxon>
        <taxon>Dikarya</taxon>
        <taxon>Ascomycota</taxon>
        <taxon>Pezizomycotina</taxon>
        <taxon>Sordariomycetes</taxon>
        <taxon>Xylariomycetidae</taxon>
        <taxon>Amphisphaeriales</taxon>
        <taxon>Apiosporaceae</taxon>
        <taxon>Neoarthrinium</taxon>
    </lineage>
</organism>
<evidence type="ECO:0000256" key="1">
    <source>
        <dbReference type="ARBA" id="ARBA00004477"/>
    </source>
</evidence>
<accession>A0A9P9WMV7</accession>
<comment type="subcellular location">
    <subcellularLocation>
        <location evidence="1">Endoplasmic reticulum membrane</location>
        <topology evidence="1">Multi-pass membrane protein</topology>
    </subcellularLocation>
</comment>
<protein>
    <submittedName>
        <fullName evidence="7">Uncharacterized protein</fullName>
    </submittedName>
</protein>
<dbReference type="OrthoDB" id="202672at2759"/>
<reference evidence="7" key="1">
    <citation type="submission" date="2021-03" db="EMBL/GenBank/DDBJ databases">
        <title>Revisited historic fungal species revealed as producer of novel bioactive compounds through whole genome sequencing and comparative genomics.</title>
        <authorList>
            <person name="Vignolle G.A."/>
            <person name="Hochenegger N."/>
            <person name="Mach R.L."/>
            <person name="Mach-Aigner A.R."/>
            <person name="Javad Rahimi M."/>
            <person name="Salim K.A."/>
            <person name="Chan C.M."/>
            <person name="Lim L.B.L."/>
            <person name="Cai F."/>
            <person name="Druzhinina I.S."/>
            <person name="U'Ren J.M."/>
            <person name="Derntl C."/>
        </authorList>
    </citation>
    <scope>NUCLEOTIDE SEQUENCE</scope>
    <source>
        <strain evidence="7">TUCIM 5799</strain>
    </source>
</reference>
<dbReference type="InterPro" id="IPR024512">
    <property type="entry name" value="Ser_palmitoyltrfase_ssu-like"/>
</dbReference>
<evidence type="ECO:0000256" key="6">
    <source>
        <dbReference type="SAM" id="Phobius"/>
    </source>
</evidence>
<dbReference type="AlphaFoldDB" id="A0A9P9WMV7"/>
<keyword evidence="4 6" id="KW-1133">Transmembrane helix</keyword>
<dbReference type="Pfam" id="PF11779">
    <property type="entry name" value="SPT_ssu-like"/>
    <property type="match status" value="1"/>
</dbReference>
<keyword evidence="3" id="KW-0256">Endoplasmic reticulum</keyword>
<dbReference type="GO" id="GO:0005789">
    <property type="term" value="C:endoplasmic reticulum membrane"/>
    <property type="evidence" value="ECO:0007669"/>
    <property type="project" value="UniProtKB-SubCell"/>
</dbReference>
<evidence type="ECO:0000256" key="5">
    <source>
        <dbReference type="ARBA" id="ARBA00023136"/>
    </source>
</evidence>
<dbReference type="EMBL" id="JAFIMR010000013">
    <property type="protein sequence ID" value="KAI1870997.1"/>
    <property type="molecule type" value="Genomic_DNA"/>
</dbReference>
<evidence type="ECO:0000256" key="4">
    <source>
        <dbReference type="ARBA" id="ARBA00022989"/>
    </source>
</evidence>
<feature type="transmembrane region" description="Helical" evidence="6">
    <location>
        <begin position="43"/>
        <end position="64"/>
    </location>
</feature>
<evidence type="ECO:0000313" key="7">
    <source>
        <dbReference type="EMBL" id="KAI1870997.1"/>
    </source>
</evidence>
<proteinExistence type="predicted"/>
<evidence type="ECO:0000313" key="8">
    <source>
        <dbReference type="Proteomes" id="UP000829685"/>
    </source>
</evidence>
<comment type="caution">
    <text evidence="7">The sequence shown here is derived from an EMBL/GenBank/DDBJ whole genome shotgun (WGS) entry which is preliminary data.</text>
</comment>
<name>A0A9P9WMV7_9PEZI</name>
<sequence length="129" mass="14412">MEYRRKNDEPSSALQRLGRWFRLKQYQVEVTFAVYMFTPTEKFVFWSVVFLLFSMTTIAAALYLPQHIAFLIGRAWFYVNGRDGSAAASNVFAHVNKDALSLSVASLGEATAKAAAAATETVGSTFREL</sequence>